<dbReference type="InterPro" id="IPR007069">
    <property type="entry name" value="Transposase_32"/>
</dbReference>
<feature type="non-terminal residue" evidence="2">
    <location>
        <position position="1"/>
    </location>
</feature>
<name>G2GZU3_9ENTR</name>
<dbReference type="EMBL" id="AGCA01000312">
    <property type="protein sequence ID" value="EGY28742.1"/>
    <property type="molecule type" value="Genomic_DNA"/>
</dbReference>
<dbReference type="PANTHER" id="PTHR37023">
    <property type="entry name" value="TRANSPOSASE"/>
    <property type="match status" value="1"/>
</dbReference>
<proteinExistence type="predicted"/>
<sequence length="259" mass="30396">PKNLLPGIFTALHTHGRALNWHPHVHLSVTCGGLDDNAEKWKKITFSGKTLMKQWRYQIITLLRQQWDKLQLPPEWAQTITTPGQREQFLDFHYQRHWNIDLAKPTDNAQQTLNYLGRYLKKPPVSLSRLEHYNGQEVTYRYLSHKTRKQEKLNLSMDEFIQRFISHIPDKHFRRVRYYGFLAPRRRTTLLPIIDALLGLEKEKVVHITYAAMLKSLSRVDPHQCILCGSRLVLSGITSGLPWHQLMLHHESLAKMKGI</sequence>
<protein>
    <submittedName>
        <fullName evidence="2">Putative transposase</fullName>
    </submittedName>
</protein>
<dbReference type="GO" id="GO:0006313">
    <property type="term" value="P:DNA transposition"/>
    <property type="evidence" value="ECO:0007669"/>
    <property type="project" value="InterPro"/>
</dbReference>
<feature type="domain" description="Transposase IS801/IS1294" evidence="1">
    <location>
        <begin position="7"/>
        <end position="185"/>
    </location>
</feature>
<gene>
    <name evidence="2" type="ORF">Rin_00013200</name>
</gene>
<dbReference type="PANTHER" id="PTHR37023:SF1">
    <property type="entry name" value="ISSOD25 TRANSPOSASE TNPA_ISSOD25"/>
    <property type="match status" value="1"/>
</dbReference>
<reference evidence="2 3" key="1">
    <citation type="journal article" date="2012" name="Genome Res.">
        <title>Genomic basis of endosymbiont-conferred protection against an insect parasitoid.</title>
        <authorList>
            <person name="Hansen A.K."/>
            <person name="Vorburger C."/>
            <person name="Moran N.A."/>
        </authorList>
    </citation>
    <scope>NUCLEOTIDE SEQUENCE [LARGE SCALE GENOMIC DNA]</scope>
    <source>
        <strain evidence="3">R5.15</strain>
    </source>
</reference>
<dbReference type="Pfam" id="PF04986">
    <property type="entry name" value="Y2_Tnp"/>
    <property type="match status" value="1"/>
</dbReference>
<evidence type="ECO:0000259" key="1">
    <source>
        <dbReference type="Pfam" id="PF04986"/>
    </source>
</evidence>
<dbReference type="AlphaFoldDB" id="G2GZU3"/>
<dbReference type="RefSeq" id="WP_006706978.1">
    <property type="nucleotide sequence ID" value="NZ_AGCA01000312.1"/>
</dbReference>
<dbReference type="GO" id="GO:0003677">
    <property type="term" value="F:DNA binding"/>
    <property type="evidence" value="ECO:0007669"/>
    <property type="project" value="InterPro"/>
</dbReference>
<organism evidence="2 3">
    <name type="scientific">Candidatus Regiella insecticola 5.15</name>
    <dbReference type="NCBI Taxonomy" id="1005043"/>
    <lineage>
        <taxon>Bacteria</taxon>
        <taxon>Pseudomonadati</taxon>
        <taxon>Pseudomonadota</taxon>
        <taxon>Gammaproteobacteria</taxon>
        <taxon>Enterobacterales</taxon>
        <taxon>Enterobacteriaceae</taxon>
        <taxon>aphid secondary symbionts</taxon>
        <taxon>Candidatus Regiella</taxon>
    </lineage>
</organism>
<accession>G2GZU3</accession>
<keyword evidence="3" id="KW-1185">Reference proteome</keyword>
<evidence type="ECO:0000313" key="3">
    <source>
        <dbReference type="Proteomes" id="UP000004116"/>
    </source>
</evidence>
<dbReference type="Proteomes" id="UP000004116">
    <property type="component" value="Unassembled WGS sequence"/>
</dbReference>
<comment type="caution">
    <text evidence="2">The sequence shown here is derived from an EMBL/GenBank/DDBJ whole genome shotgun (WGS) entry which is preliminary data.</text>
</comment>
<dbReference type="GO" id="GO:0004803">
    <property type="term" value="F:transposase activity"/>
    <property type="evidence" value="ECO:0007669"/>
    <property type="project" value="InterPro"/>
</dbReference>
<evidence type="ECO:0000313" key="2">
    <source>
        <dbReference type="EMBL" id="EGY28742.1"/>
    </source>
</evidence>